<evidence type="ECO:0000259" key="7">
    <source>
        <dbReference type="PROSITE" id="PS51764"/>
    </source>
</evidence>
<comment type="similarity">
    <text evidence="1 5">Belongs to the glycosyl hydrolase 26 family.</text>
</comment>
<dbReference type="Gene3D" id="3.20.20.80">
    <property type="entry name" value="Glycosidases"/>
    <property type="match status" value="1"/>
</dbReference>
<dbReference type="PANTHER" id="PTHR40079">
    <property type="entry name" value="MANNAN ENDO-1,4-BETA-MANNOSIDASE E-RELATED"/>
    <property type="match status" value="1"/>
</dbReference>
<sequence>MKRRIIIFLALLLVLPILTLPQTAEASSWPHVSQGNNALKAGQYSQAVTHFERALRIDQHASTYRSLGQAHEGLGNYQKAADAYYKSADVFQRMGDINTYNAVKNLADELNTEIGLYVTETGQATSGSALYEPSSGMYFGAYIEADQIRNVQGTHYNDFNYMMNKQHSMYFDYHRYGDGFPKQFAERVKAQGGAIQIALEPLQGLNAVKDDAYLRQFARDAKAAEVPVFLRFASEFNGSWVPWHGNPQQYINSFRLVSRVMSEEAPNVAMVWSPSASPAHSMHEYYPGDAAVDWVGINVYSTPYLNGNANQPAIRRDPLDRIDIIYDTYAHRKPMMIAEFAASHHTSVGNQDMTRFGQMRLKSFYQGLKLRYPNVKAVNWFSVDTFSARNVPNERRLNNYSLTVNQAIINTYRRVIADEYFLTDVVNGPHAKEETASPFVSALDGTIVHDTITVSTHAKTYDPYVSRVAYRLNGGDLSSTTTYPYNIDIRRGHLRDGANTLEAIVFDSQGRVAGRERATITRGQDRATFRDDQLVLYVGSDRAYTGKTTSQLLQKPFVRNGSTLVPLRFISESFGANVTWKQADRSITIELGEDTIRLTEGSIYGRVNGTQKTLRQAPVIVNGVTFVPIRFVSEELGAVVQFEAPRTVNIFK</sequence>
<dbReference type="InterPro" id="IPR011990">
    <property type="entry name" value="TPR-like_helical_dom_sf"/>
</dbReference>
<dbReference type="AlphaFoldDB" id="A0A859FJ58"/>
<dbReference type="Gene3D" id="1.25.40.10">
    <property type="entry name" value="Tetratricopeptide repeat domain"/>
    <property type="match status" value="1"/>
</dbReference>
<dbReference type="InterPro" id="IPR000805">
    <property type="entry name" value="Glyco_hydro_26"/>
</dbReference>
<evidence type="ECO:0000313" key="9">
    <source>
        <dbReference type="Proteomes" id="UP000318138"/>
    </source>
</evidence>
<evidence type="ECO:0000256" key="5">
    <source>
        <dbReference type="PROSITE-ProRule" id="PRU01100"/>
    </source>
</evidence>
<dbReference type="PANTHER" id="PTHR40079:SF4">
    <property type="entry name" value="GH26 DOMAIN-CONTAINING PROTEIN-RELATED"/>
    <property type="match status" value="1"/>
</dbReference>
<dbReference type="SUPFAM" id="SSF55383">
    <property type="entry name" value="Copper amine oxidase, domain N"/>
    <property type="match status" value="1"/>
</dbReference>
<accession>A0A859FJ58</accession>
<dbReference type="EMBL" id="CP041372">
    <property type="protein sequence ID" value="QKS72465.1"/>
    <property type="molecule type" value="Genomic_DNA"/>
</dbReference>
<dbReference type="Pfam" id="PF13432">
    <property type="entry name" value="TPR_16"/>
    <property type="match status" value="1"/>
</dbReference>
<dbReference type="KEGG" id="psua:FLK61_38215"/>
<dbReference type="Gene3D" id="3.30.457.10">
    <property type="entry name" value="Copper amine oxidase-like, N-terminal domain"/>
    <property type="match status" value="2"/>
</dbReference>
<proteinExistence type="inferred from homology"/>
<evidence type="ECO:0000256" key="4">
    <source>
        <dbReference type="PROSITE-ProRule" id="PRU00339"/>
    </source>
</evidence>
<evidence type="ECO:0000313" key="8">
    <source>
        <dbReference type="EMBL" id="QKS72465.1"/>
    </source>
</evidence>
<dbReference type="Pfam" id="PF02156">
    <property type="entry name" value="Glyco_hydro_26"/>
    <property type="match status" value="1"/>
</dbReference>
<keyword evidence="4" id="KW-0802">TPR repeat</keyword>
<keyword evidence="2 5" id="KW-0378">Hydrolase</keyword>
<feature type="active site" description="Nucleophile" evidence="5">
    <location>
        <position position="339"/>
    </location>
</feature>
<dbReference type="SUPFAM" id="SSF48452">
    <property type="entry name" value="TPR-like"/>
    <property type="match status" value="1"/>
</dbReference>
<dbReference type="InterPro" id="IPR022790">
    <property type="entry name" value="GH26_dom"/>
</dbReference>
<keyword evidence="6" id="KW-0732">Signal</keyword>
<feature type="domain" description="GH26" evidence="7">
    <location>
        <begin position="85"/>
        <end position="407"/>
    </location>
</feature>
<evidence type="ECO:0000256" key="6">
    <source>
        <dbReference type="SAM" id="SignalP"/>
    </source>
</evidence>
<feature type="active site" description="Proton donor" evidence="5">
    <location>
        <position position="235"/>
    </location>
</feature>
<dbReference type="GO" id="GO:0016985">
    <property type="term" value="F:mannan endo-1,4-beta-mannosidase activity"/>
    <property type="evidence" value="ECO:0007669"/>
    <property type="project" value="InterPro"/>
</dbReference>
<feature type="chain" id="PRO_5032874830" evidence="6">
    <location>
        <begin position="27"/>
        <end position="652"/>
    </location>
</feature>
<evidence type="ECO:0000256" key="1">
    <source>
        <dbReference type="ARBA" id="ARBA00007754"/>
    </source>
</evidence>
<feature type="signal peptide" evidence="6">
    <location>
        <begin position="1"/>
        <end position="26"/>
    </location>
</feature>
<dbReference type="GO" id="GO:0006080">
    <property type="term" value="P:substituted mannan metabolic process"/>
    <property type="evidence" value="ECO:0007669"/>
    <property type="project" value="InterPro"/>
</dbReference>
<gene>
    <name evidence="8" type="ORF">FLK61_38215</name>
</gene>
<dbReference type="InterPro" id="IPR017853">
    <property type="entry name" value="GH"/>
</dbReference>
<dbReference type="InterPro" id="IPR012854">
    <property type="entry name" value="Cu_amine_oxidase-like_N"/>
</dbReference>
<dbReference type="SUPFAM" id="SSF51445">
    <property type="entry name" value="(Trans)glycosidases"/>
    <property type="match status" value="1"/>
</dbReference>
<organism evidence="8 9">
    <name type="scientific">Paenalkalicoccus suaedae</name>
    <dbReference type="NCBI Taxonomy" id="2592382"/>
    <lineage>
        <taxon>Bacteria</taxon>
        <taxon>Bacillati</taxon>
        <taxon>Bacillota</taxon>
        <taxon>Bacilli</taxon>
        <taxon>Bacillales</taxon>
        <taxon>Bacillaceae</taxon>
        <taxon>Paenalkalicoccus</taxon>
    </lineage>
</organism>
<dbReference type="Proteomes" id="UP000318138">
    <property type="component" value="Chromosome"/>
</dbReference>
<dbReference type="PROSITE" id="PS51764">
    <property type="entry name" value="GH26"/>
    <property type="match status" value="1"/>
</dbReference>
<dbReference type="Pfam" id="PF07833">
    <property type="entry name" value="Cu_amine_oxidN1"/>
    <property type="match status" value="1"/>
</dbReference>
<reference evidence="9" key="1">
    <citation type="submission" date="2019-07" db="EMBL/GenBank/DDBJ databases">
        <title>Bacillus alkalisoli sp. nov. isolated from saline soil.</title>
        <authorList>
            <person name="Sun J.-Q."/>
            <person name="Xu L."/>
        </authorList>
    </citation>
    <scope>NUCLEOTIDE SEQUENCE [LARGE SCALE GENOMIC DNA]</scope>
    <source>
        <strain evidence="9">M4U3P1</strain>
    </source>
</reference>
<feature type="repeat" description="TPR" evidence="4">
    <location>
        <begin position="28"/>
        <end position="61"/>
    </location>
</feature>
<name>A0A859FJ58_9BACI</name>
<dbReference type="RefSeq" id="WP_176010442.1">
    <property type="nucleotide sequence ID" value="NZ_CP041372.2"/>
</dbReference>
<dbReference type="InterPro" id="IPR019734">
    <property type="entry name" value="TPR_rpt"/>
</dbReference>
<keyword evidence="3 5" id="KW-0326">Glycosidase</keyword>
<protein>
    <submittedName>
        <fullName evidence="8">Tetratricopeptide repeat protein</fullName>
    </submittedName>
</protein>
<dbReference type="InterPro" id="IPR036582">
    <property type="entry name" value="Mao_N_sf"/>
</dbReference>
<keyword evidence="9" id="KW-1185">Reference proteome</keyword>
<evidence type="ECO:0000256" key="3">
    <source>
        <dbReference type="ARBA" id="ARBA00023295"/>
    </source>
</evidence>
<dbReference type="SMART" id="SM00028">
    <property type="entry name" value="TPR"/>
    <property type="match status" value="2"/>
</dbReference>
<evidence type="ECO:0000256" key="2">
    <source>
        <dbReference type="ARBA" id="ARBA00022801"/>
    </source>
</evidence>
<dbReference type="Pfam" id="PF17957">
    <property type="entry name" value="Big_7"/>
    <property type="match status" value="1"/>
</dbReference>
<dbReference type="PROSITE" id="PS50005">
    <property type="entry name" value="TPR"/>
    <property type="match status" value="1"/>
</dbReference>